<evidence type="ECO:0000313" key="1">
    <source>
        <dbReference type="EMBL" id="KAK8380296.1"/>
    </source>
</evidence>
<proteinExistence type="predicted"/>
<dbReference type="EMBL" id="JARAKH010000042">
    <property type="protein sequence ID" value="KAK8380296.1"/>
    <property type="molecule type" value="Genomic_DNA"/>
</dbReference>
<dbReference type="AlphaFoldDB" id="A0AAW0SYR6"/>
<keyword evidence="2" id="KW-1185">Reference proteome</keyword>
<gene>
    <name evidence="1" type="ORF">O3P69_016717</name>
</gene>
<dbReference type="Proteomes" id="UP001487740">
    <property type="component" value="Unassembled WGS sequence"/>
</dbReference>
<protein>
    <submittedName>
        <fullName evidence="1">Uncharacterized protein</fullName>
    </submittedName>
</protein>
<organism evidence="1 2">
    <name type="scientific">Scylla paramamosain</name>
    <name type="common">Mud crab</name>
    <dbReference type="NCBI Taxonomy" id="85552"/>
    <lineage>
        <taxon>Eukaryota</taxon>
        <taxon>Metazoa</taxon>
        <taxon>Ecdysozoa</taxon>
        <taxon>Arthropoda</taxon>
        <taxon>Crustacea</taxon>
        <taxon>Multicrustacea</taxon>
        <taxon>Malacostraca</taxon>
        <taxon>Eumalacostraca</taxon>
        <taxon>Eucarida</taxon>
        <taxon>Decapoda</taxon>
        <taxon>Pleocyemata</taxon>
        <taxon>Brachyura</taxon>
        <taxon>Eubrachyura</taxon>
        <taxon>Portunoidea</taxon>
        <taxon>Portunidae</taxon>
        <taxon>Portuninae</taxon>
        <taxon>Scylla</taxon>
    </lineage>
</organism>
<sequence>MAPEKTPLDSSGSSMQRQSIPNLKYNLADISSRGPVYSHHYHTGPAAWLPPEVTRCCAMARFSPCRGSPGSSTMRIRQNLLIASSSTHVME</sequence>
<name>A0AAW0SYR6_SCYPA</name>
<evidence type="ECO:0000313" key="2">
    <source>
        <dbReference type="Proteomes" id="UP001487740"/>
    </source>
</evidence>
<accession>A0AAW0SYR6</accession>
<reference evidence="1 2" key="1">
    <citation type="submission" date="2023-03" db="EMBL/GenBank/DDBJ databases">
        <title>High-quality genome of Scylla paramamosain provides insights in environmental adaptation.</title>
        <authorList>
            <person name="Zhang L."/>
        </authorList>
    </citation>
    <scope>NUCLEOTIDE SEQUENCE [LARGE SCALE GENOMIC DNA]</scope>
    <source>
        <strain evidence="1">LZ_2023a</strain>
        <tissue evidence="1">Muscle</tissue>
    </source>
</reference>
<comment type="caution">
    <text evidence="1">The sequence shown here is derived from an EMBL/GenBank/DDBJ whole genome shotgun (WGS) entry which is preliminary data.</text>
</comment>